<dbReference type="EMBL" id="AP017369">
    <property type="protein sequence ID" value="BAU94607.1"/>
    <property type="molecule type" value="Genomic_DNA"/>
</dbReference>
<dbReference type="KEGG" id="csur:N24_0345"/>
<accession>A0A160PLK3</accession>
<keyword evidence="2" id="KW-1185">Reference proteome</keyword>
<organism evidence="1 2">
    <name type="scientific">Corynebacterium suranareeae</name>
    <dbReference type="NCBI Taxonomy" id="2506452"/>
    <lineage>
        <taxon>Bacteria</taxon>
        <taxon>Bacillati</taxon>
        <taxon>Actinomycetota</taxon>
        <taxon>Actinomycetes</taxon>
        <taxon>Mycobacteriales</taxon>
        <taxon>Corynebacteriaceae</taxon>
        <taxon>Corynebacterium</taxon>
    </lineage>
</organism>
<name>A0A160PLK3_9CORY</name>
<evidence type="ECO:0000313" key="2">
    <source>
        <dbReference type="Proteomes" id="UP000218244"/>
    </source>
</evidence>
<proteinExistence type="predicted"/>
<reference evidence="1 2" key="1">
    <citation type="submission" date="2016-02" db="EMBL/GenBank/DDBJ databases">
        <title>Corynebacterium glutamicum N24 whole genome sequencing project.</title>
        <authorList>
            <person name="Matsutani M."/>
            <person name="Nangtapong N."/>
            <person name="Yakushi T."/>
            <person name="Matsushita K."/>
        </authorList>
    </citation>
    <scope>NUCLEOTIDE SEQUENCE [LARGE SCALE GENOMIC DNA]</scope>
    <source>
        <strain evidence="1 2">N24</strain>
    </source>
</reference>
<evidence type="ECO:0000313" key="1">
    <source>
        <dbReference type="EMBL" id="BAU94607.1"/>
    </source>
</evidence>
<dbReference type="Proteomes" id="UP000218244">
    <property type="component" value="Chromosome"/>
</dbReference>
<sequence>MFLRIRTPNVNIPLESFLEPRAVPRESAEEKDCSVNEHI</sequence>
<dbReference type="AlphaFoldDB" id="A0A160PLK3"/>
<gene>
    <name evidence="1" type="ORF">N24_0345</name>
</gene>
<protein>
    <submittedName>
        <fullName evidence="1">Uncharacterized protein</fullName>
    </submittedName>
</protein>